<feature type="coiled-coil region" evidence="1">
    <location>
        <begin position="688"/>
        <end position="715"/>
    </location>
</feature>
<feature type="region of interest" description="Disordered" evidence="2">
    <location>
        <begin position="421"/>
        <end position="443"/>
    </location>
</feature>
<feature type="compositionally biased region" description="Polar residues" evidence="2">
    <location>
        <begin position="740"/>
        <end position="763"/>
    </location>
</feature>
<dbReference type="AlphaFoldDB" id="A0A7D9JGX7"/>
<feature type="region of interest" description="Disordered" evidence="2">
    <location>
        <begin position="220"/>
        <end position="280"/>
    </location>
</feature>
<feature type="compositionally biased region" description="Low complexity" evidence="2">
    <location>
        <begin position="806"/>
        <end position="816"/>
    </location>
</feature>
<evidence type="ECO:0000256" key="1">
    <source>
        <dbReference type="SAM" id="Coils"/>
    </source>
</evidence>
<organism evidence="3 4">
    <name type="scientific">Paramuricea clavata</name>
    <name type="common">Red gorgonian</name>
    <name type="synonym">Violescent sea-whip</name>
    <dbReference type="NCBI Taxonomy" id="317549"/>
    <lineage>
        <taxon>Eukaryota</taxon>
        <taxon>Metazoa</taxon>
        <taxon>Cnidaria</taxon>
        <taxon>Anthozoa</taxon>
        <taxon>Octocorallia</taxon>
        <taxon>Malacalcyonacea</taxon>
        <taxon>Plexauridae</taxon>
        <taxon>Paramuricea</taxon>
    </lineage>
</organism>
<feature type="compositionally biased region" description="Basic and acidic residues" evidence="2">
    <location>
        <begin position="725"/>
        <end position="736"/>
    </location>
</feature>
<feature type="region of interest" description="Disordered" evidence="2">
    <location>
        <begin position="100"/>
        <end position="120"/>
    </location>
</feature>
<protein>
    <submittedName>
        <fullName evidence="3">Uncharacterized protein</fullName>
    </submittedName>
</protein>
<dbReference type="OrthoDB" id="5977325at2759"/>
<keyword evidence="1" id="KW-0175">Coiled coil</keyword>
<dbReference type="GO" id="GO:0005829">
    <property type="term" value="C:cytosol"/>
    <property type="evidence" value="ECO:0007669"/>
    <property type="project" value="TreeGrafter"/>
</dbReference>
<sequence>ASERYREALKRLREDDAEKAQTINEKTDAKSKAMEMERARAARVAALEPPVPDIAQNLETIQKHRYKQNNIDHYSSTYYHIPRERVERADPNFHQVDARHAAKEEEERLQNAKEESDRNFSEQMEKARLRHKHARSKLMLEKDHNKLLEELEHFERMDRQRRQEIVSKIPKHVFEPPHRRIEANEERQREIEHAFEDMYMAQTNYMGDVTVAQDALPVSPAMTDEESSVEKEERPKADVQEENGEETVQNERHSAAGEGKRKFVEEAEKSRMDAGPSSKDPLKRLLKKIDIQRDRWKSEMKTAKEIEERRNIAEVVIPDNESEISEGMLTMTTENTRSVSVESYIASDKRTTLLHPHEEAERTRAASKYVQIPDATRKIEIEKQREMLQQQKLKLQLQQQQVMQEHLQLQFDALNNEMKADEDENMKDTEFPDLSSGVLSDEGKTVTESVDEAGFSKSSDDDVRSDLTHSYDSRVNANVDLHHALHSIPESASQEDFVPLPPVSSVAIFSGVSQPLPLHFVKSTTPGVTKLISAERTRMSPSLPLNQPRLDAPLDERSGGQPSLHITPPHIAIPAASHSEELMPSSQVPTSRLTHSVAKEATSHTAHPTKQPAAAVRYDNHEPFLFPRSKPPLDSENIPRGVEHGRVAISDSTSPFHIPSSISSTPFLHEGPSIQFPSNREPDTASYLHFYQQQLLEQQNRIREQQKAIQERQQQRLEQLKQFQERLRGQRHDSDLGKSAGQTGEKNSHSGGQWKSLIPNTRYPSDDDTSTSTDHAQSGTESADRSLSVNVHPNITPPLKQPQLKSSTTDTSSSLSPYPSEVRSIKDNDVSLLPKTSDLGLWSDSTPHLSSSDVTKSSSSALDD</sequence>
<feature type="compositionally biased region" description="Basic and acidic residues" evidence="2">
    <location>
        <begin position="228"/>
        <end position="239"/>
    </location>
</feature>
<feature type="region of interest" description="Disordered" evidence="2">
    <location>
        <begin position="725"/>
        <end position="864"/>
    </location>
</feature>
<feature type="non-terminal residue" evidence="3">
    <location>
        <position position="864"/>
    </location>
</feature>
<accession>A0A7D9JGX7</accession>
<proteinExistence type="predicted"/>
<feature type="compositionally biased region" description="Polar residues" evidence="2">
    <location>
        <begin position="775"/>
        <end position="793"/>
    </location>
</feature>
<dbReference type="PANTHER" id="PTHR21553:SF26">
    <property type="entry name" value="ALMS MOTIF DOMAIN-CONTAINING PROTEIN"/>
    <property type="match status" value="1"/>
</dbReference>
<dbReference type="GO" id="GO:0005813">
    <property type="term" value="C:centrosome"/>
    <property type="evidence" value="ECO:0007669"/>
    <property type="project" value="TreeGrafter"/>
</dbReference>
<feature type="non-terminal residue" evidence="3">
    <location>
        <position position="1"/>
    </location>
</feature>
<evidence type="ECO:0000313" key="4">
    <source>
        <dbReference type="Proteomes" id="UP001152795"/>
    </source>
</evidence>
<evidence type="ECO:0000256" key="2">
    <source>
        <dbReference type="SAM" id="MobiDB-lite"/>
    </source>
</evidence>
<evidence type="ECO:0000313" key="3">
    <source>
        <dbReference type="EMBL" id="CAB4029583.1"/>
    </source>
</evidence>
<gene>
    <name evidence="3" type="ORF">PACLA_8A083264</name>
</gene>
<reference evidence="3" key="1">
    <citation type="submission" date="2020-04" db="EMBL/GenBank/DDBJ databases">
        <authorList>
            <person name="Alioto T."/>
            <person name="Alioto T."/>
            <person name="Gomez Garrido J."/>
        </authorList>
    </citation>
    <scope>NUCLEOTIDE SEQUENCE</scope>
    <source>
        <strain evidence="3">A484AB</strain>
    </source>
</reference>
<feature type="region of interest" description="Disordered" evidence="2">
    <location>
        <begin position="651"/>
        <end position="682"/>
    </location>
</feature>
<feature type="compositionally biased region" description="Polar residues" evidence="2">
    <location>
        <begin position="651"/>
        <end position="666"/>
    </location>
</feature>
<keyword evidence="4" id="KW-1185">Reference proteome</keyword>
<name>A0A7D9JGX7_PARCT</name>
<feature type="compositionally biased region" description="Basic and acidic residues" evidence="2">
    <location>
        <begin position="249"/>
        <end position="272"/>
    </location>
</feature>
<feature type="compositionally biased region" description="Low complexity" evidence="2">
    <location>
        <begin position="850"/>
        <end position="864"/>
    </location>
</feature>
<comment type="caution">
    <text evidence="3">The sequence shown here is derived from an EMBL/GenBank/DDBJ whole genome shotgun (WGS) entry which is preliminary data.</text>
</comment>
<dbReference type="Proteomes" id="UP001152795">
    <property type="component" value="Unassembled WGS sequence"/>
</dbReference>
<dbReference type="GO" id="GO:0046599">
    <property type="term" value="P:regulation of centriole replication"/>
    <property type="evidence" value="ECO:0007669"/>
    <property type="project" value="TreeGrafter"/>
</dbReference>
<dbReference type="PANTHER" id="PTHR21553">
    <property type="entry name" value="ALMS1-RELATED"/>
    <property type="match status" value="1"/>
</dbReference>
<dbReference type="GO" id="GO:0005814">
    <property type="term" value="C:centriole"/>
    <property type="evidence" value="ECO:0007669"/>
    <property type="project" value="TreeGrafter"/>
</dbReference>
<dbReference type="EMBL" id="CACRXK020016270">
    <property type="protein sequence ID" value="CAB4029583.1"/>
    <property type="molecule type" value="Genomic_DNA"/>
</dbReference>